<sequence length="405" mass="45879">MADDGFSIPTDAFVDILLRLPQSARRRFRLVCRHWRDVINERTPEPQVRAKILAFLSRSCHSSRAYVFDNNGGRRTREWRFPTSHSIDSVDMVGTCNGLICLHEFLFPIRGTIMVTNPITGDKFVLPPLPTASSEPKQFLPPLVPAATSHADDTTGMYSFGYHPRTGRYKVVHITYRSGTKKNSVLVFTLGHESWREVPDLNQSGVAHKNSSILSVDGSTYWFTTPRCDRVTALDLDDDERVASFDAPPVMQLVKLSAGFECRLTTVHARLGAVVTRRVPATTRVDVWVLESRRDERALWSRRYSLVEPDEYLGRWITAPHFTHGEYVMSESRTSWYGTMLCRRKVGDLTDDGNSSRNKQLRPLVGAQLIMKEREYWETVKTFAYVETLEPLPASMLGGGDHGGI</sequence>
<evidence type="ECO:0000313" key="3">
    <source>
        <dbReference type="Proteomes" id="UP000324897"/>
    </source>
</evidence>
<comment type="caution">
    <text evidence="2">The sequence shown here is derived from an EMBL/GenBank/DDBJ whole genome shotgun (WGS) entry which is preliminary data.</text>
</comment>
<proteinExistence type="predicted"/>
<dbReference type="InterPro" id="IPR017451">
    <property type="entry name" value="F-box-assoc_interact_dom"/>
</dbReference>
<dbReference type="OrthoDB" id="5319261at2759"/>
<dbReference type="Proteomes" id="UP000324897">
    <property type="component" value="Unassembled WGS sequence"/>
</dbReference>
<dbReference type="PANTHER" id="PTHR31672">
    <property type="entry name" value="BNACNNG10540D PROTEIN"/>
    <property type="match status" value="1"/>
</dbReference>
<dbReference type="Gramene" id="TVU05394">
    <property type="protein sequence ID" value="TVU05394"/>
    <property type="gene ID" value="EJB05_48554"/>
</dbReference>
<evidence type="ECO:0000313" key="2">
    <source>
        <dbReference type="EMBL" id="TVU05394.1"/>
    </source>
</evidence>
<reference evidence="2 3" key="1">
    <citation type="journal article" date="2019" name="Sci. Rep.">
        <title>A high-quality genome of Eragrostis curvula grass provides insights into Poaceae evolution and supports new strategies to enhance forage quality.</title>
        <authorList>
            <person name="Carballo J."/>
            <person name="Santos B.A.C.M."/>
            <person name="Zappacosta D."/>
            <person name="Garbus I."/>
            <person name="Selva J.P."/>
            <person name="Gallo C.A."/>
            <person name="Diaz A."/>
            <person name="Albertini E."/>
            <person name="Caccamo M."/>
            <person name="Echenique V."/>
        </authorList>
    </citation>
    <scope>NUCLEOTIDE SEQUENCE [LARGE SCALE GENOMIC DNA]</scope>
    <source>
        <strain evidence="3">cv. Victoria</strain>
        <tissue evidence="2">Leaf</tissue>
    </source>
</reference>
<dbReference type="InterPro" id="IPR050796">
    <property type="entry name" value="SCF_F-box_component"/>
</dbReference>
<accession>A0A5J9T289</accession>
<dbReference type="PANTHER" id="PTHR31672:SF13">
    <property type="entry name" value="F-BOX PROTEIN CPR30-LIKE"/>
    <property type="match status" value="1"/>
</dbReference>
<feature type="non-terminal residue" evidence="2">
    <location>
        <position position="1"/>
    </location>
</feature>
<gene>
    <name evidence="2" type="ORF">EJB05_48554</name>
</gene>
<dbReference type="InterPro" id="IPR036047">
    <property type="entry name" value="F-box-like_dom_sf"/>
</dbReference>
<dbReference type="SMART" id="SM00256">
    <property type="entry name" value="FBOX"/>
    <property type="match status" value="1"/>
</dbReference>
<dbReference type="AlphaFoldDB" id="A0A5J9T289"/>
<dbReference type="EMBL" id="RWGY01000051">
    <property type="protein sequence ID" value="TVU05394.1"/>
    <property type="molecule type" value="Genomic_DNA"/>
</dbReference>
<dbReference type="Pfam" id="PF00646">
    <property type="entry name" value="F-box"/>
    <property type="match status" value="1"/>
</dbReference>
<dbReference type="InterPro" id="IPR013187">
    <property type="entry name" value="F-box-assoc_dom_typ3"/>
</dbReference>
<evidence type="ECO:0000259" key="1">
    <source>
        <dbReference type="SMART" id="SM00256"/>
    </source>
</evidence>
<dbReference type="SUPFAM" id="SSF81383">
    <property type="entry name" value="F-box domain"/>
    <property type="match status" value="1"/>
</dbReference>
<dbReference type="Pfam" id="PF08268">
    <property type="entry name" value="FBA_3"/>
    <property type="match status" value="1"/>
</dbReference>
<feature type="domain" description="F-box" evidence="1">
    <location>
        <begin position="8"/>
        <end position="48"/>
    </location>
</feature>
<keyword evidence="3" id="KW-1185">Reference proteome</keyword>
<dbReference type="Gene3D" id="1.20.1280.50">
    <property type="match status" value="1"/>
</dbReference>
<dbReference type="InterPro" id="IPR001810">
    <property type="entry name" value="F-box_dom"/>
</dbReference>
<organism evidence="2 3">
    <name type="scientific">Eragrostis curvula</name>
    <name type="common">weeping love grass</name>
    <dbReference type="NCBI Taxonomy" id="38414"/>
    <lineage>
        <taxon>Eukaryota</taxon>
        <taxon>Viridiplantae</taxon>
        <taxon>Streptophyta</taxon>
        <taxon>Embryophyta</taxon>
        <taxon>Tracheophyta</taxon>
        <taxon>Spermatophyta</taxon>
        <taxon>Magnoliopsida</taxon>
        <taxon>Liliopsida</taxon>
        <taxon>Poales</taxon>
        <taxon>Poaceae</taxon>
        <taxon>PACMAD clade</taxon>
        <taxon>Chloridoideae</taxon>
        <taxon>Eragrostideae</taxon>
        <taxon>Eragrostidinae</taxon>
        <taxon>Eragrostis</taxon>
    </lineage>
</organism>
<protein>
    <recommendedName>
        <fullName evidence="1">F-box domain-containing protein</fullName>
    </recommendedName>
</protein>
<dbReference type="NCBIfam" id="TIGR01640">
    <property type="entry name" value="F_box_assoc_1"/>
    <property type="match status" value="1"/>
</dbReference>
<name>A0A5J9T289_9POAL</name>